<feature type="region of interest" description="Disordered" evidence="2">
    <location>
        <begin position="168"/>
        <end position="188"/>
    </location>
</feature>
<comment type="similarity">
    <text evidence="1">Belongs to the ANP1/MMN9/VAN1 family.</text>
</comment>
<dbReference type="GO" id="GO:0000032">
    <property type="term" value="P:cell wall mannoprotein biosynthetic process"/>
    <property type="evidence" value="ECO:0007669"/>
    <property type="project" value="TreeGrafter"/>
</dbReference>
<dbReference type="EMBL" id="LHPN01000015">
    <property type="protein sequence ID" value="OAL69226.1"/>
    <property type="molecule type" value="Genomic_DNA"/>
</dbReference>
<dbReference type="AlphaFoldDB" id="A0A178FBB0"/>
<keyword evidence="4" id="KW-1185">Reference proteome</keyword>
<feature type="region of interest" description="Disordered" evidence="2">
    <location>
        <begin position="40"/>
        <end position="73"/>
    </location>
</feature>
<name>A0A178FBB0_TRIVO</name>
<accession>A0A178FBB0</accession>
<dbReference type="SUPFAM" id="SSF53448">
    <property type="entry name" value="Nucleotide-diphospho-sugar transferases"/>
    <property type="match status" value="1"/>
</dbReference>
<sequence length="388" mass="43788">MALSRSLRRTNPITIVLAGLLAIGFLFFIFSPTSTAAFTSQERHDDAAQNPLSPPTKPFHKSQAAGNKRAPPPVVHYNMNNLTSSRDAAQNRERILVLTPLSRFYSGYWENLNKFTYPHQYISLGFIIPKTREGNAAYSALQSAITKVQSGPIDDRFASITILRQDFPPPIQSQDEKERHKLENQKIRRESMSRARNSLLFTTLGPATSWVLWLDADIVETPPTLIEDMTSHDKAVLVANCYQRFFNPDTKEMDIRPYDYNSWTDTPRSLDIANSMGRDEIMLEGYGELPTYRNLMALSADRSPERNTREIMELDGVGGTALMVKAAVHRDGAMFPPFPFYHLVESEGFAKMARRLGWKCYGLPNYFVRLSPNSTQPPSTVSITNSPS</sequence>
<dbReference type="GO" id="GO:0006487">
    <property type="term" value="P:protein N-linked glycosylation"/>
    <property type="evidence" value="ECO:0007669"/>
    <property type="project" value="TreeGrafter"/>
</dbReference>
<reference evidence="3 4" key="1">
    <citation type="submission" date="2016-05" db="EMBL/GenBank/DDBJ databases">
        <title>Genome sequencing of Trichophyton violaceum CMCC(F)T3l isolated from hair.</title>
        <authorList>
            <person name="Zhan P."/>
            <person name="Tao Y."/>
            <person name="Liu W."/>
        </authorList>
    </citation>
    <scope>NUCLEOTIDE SEQUENCE [LARGE SCALE GENOMIC DNA]</scope>
    <source>
        <strain evidence="4">CMCC(F)T3l</strain>
    </source>
</reference>
<dbReference type="GO" id="GO:0000009">
    <property type="term" value="F:alpha-1,6-mannosyltransferase activity"/>
    <property type="evidence" value="ECO:0007669"/>
    <property type="project" value="TreeGrafter"/>
</dbReference>
<protein>
    <recommendedName>
        <fullName evidence="5">Mannan polymerase complexes MNN9 subunit</fullName>
    </recommendedName>
</protein>
<evidence type="ECO:0000313" key="3">
    <source>
        <dbReference type="EMBL" id="OAL69226.1"/>
    </source>
</evidence>
<comment type="caution">
    <text evidence="3">The sequence shown here is derived from an EMBL/GenBank/DDBJ whole genome shotgun (WGS) entry which is preliminary data.</text>
</comment>
<evidence type="ECO:0008006" key="5">
    <source>
        <dbReference type="Google" id="ProtNLM"/>
    </source>
</evidence>
<dbReference type="Proteomes" id="UP000243519">
    <property type="component" value="Unassembled WGS sequence"/>
</dbReference>
<dbReference type="Pfam" id="PF03452">
    <property type="entry name" value="Anp1"/>
    <property type="match status" value="1"/>
</dbReference>
<evidence type="ECO:0000313" key="4">
    <source>
        <dbReference type="Proteomes" id="UP000243519"/>
    </source>
</evidence>
<dbReference type="Gene3D" id="3.90.550.10">
    <property type="entry name" value="Spore Coat Polysaccharide Biosynthesis Protein SpsA, Chain A"/>
    <property type="match status" value="1"/>
</dbReference>
<dbReference type="PANTHER" id="PTHR43083:SF6">
    <property type="entry name" value="MANNAN POLYMERASE COMPLEXES SUBUNIT MNN9"/>
    <property type="match status" value="1"/>
</dbReference>
<proteinExistence type="inferred from homology"/>
<organism evidence="3 4">
    <name type="scientific">Trichophyton violaceum</name>
    <dbReference type="NCBI Taxonomy" id="34388"/>
    <lineage>
        <taxon>Eukaryota</taxon>
        <taxon>Fungi</taxon>
        <taxon>Dikarya</taxon>
        <taxon>Ascomycota</taxon>
        <taxon>Pezizomycotina</taxon>
        <taxon>Eurotiomycetes</taxon>
        <taxon>Eurotiomycetidae</taxon>
        <taxon>Onygenales</taxon>
        <taxon>Arthrodermataceae</taxon>
        <taxon>Trichophyton</taxon>
    </lineage>
</organism>
<dbReference type="PANTHER" id="PTHR43083">
    <property type="entry name" value="MANNAN POLYMERASE II"/>
    <property type="match status" value="1"/>
</dbReference>
<gene>
    <name evidence="3" type="ORF">A7D00_6688</name>
</gene>
<dbReference type="InterPro" id="IPR029044">
    <property type="entry name" value="Nucleotide-diphossugar_trans"/>
</dbReference>
<dbReference type="InterPro" id="IPR052086">
    <property type="entry name" value="Mannan_Polymerase_Subunit"/>
</dbReference>
<evidence type="ECO:0000256" key="2">
    <source>
        <dbReference type="SAM" id="MobiDB-lite"/>
    </source>
</evidence>
<dbReference type="OrthoDB" id="2405412at2759"/>
<feature type="compositionally biased region" description="Basic and acidic residues" evidence="2">
    <location>
        <begin position="174"/>
        <end position="188"/>
    </location>
</feature>
<evidence type="ECO:0000256" key="1">
    <source>
        <dbReference type="ARBA" id="ARBA00037964"/>
    </source>
</evidence>
<dbReference type="GO" id="GO:0000136">
    <property type="term" value="C:mannan polymerase complex"/>
    <property type="evidence" value="ECO:0007669"/>
    <property type="project" value="TreeGrafter"/>
</dbReference>